<feature type="signal peptide" evidence="1">
    <location>
        <begin position="1"/>
        <end position="24"/>
    </location>
</feature>
<keyword evidence="1" id="KW-0732">Signal</keyword>
<proteinExistence type="predicted"/>
<dbReference type="PANTHER" id="PTHR34277:SF2">
    <property type="entry name" value="CLAVATA3_ESR (CLE)-RELATED PROTEIN 26"/>
    <property type="match status" value="1"/>
</dbReference>
<name>A0A426YRH8_ENSVE</name>
<dbReference type="PANTHER" id="PTHR34277">
    <property type="entry name" value="CLAVATA3/ESR (CLE)-RELATED PROTEIN 26"/>
    <property type="match status" value="1"/>
</dbReference>
<evidence type="ECO:0000313" key="2">
    <source>
        <dbReference type="EMBL" id="RRT54319.1"/>
    </source>
</evidence>
<feature type="chain" id="PRO_5019415725" evidence="1">
    <location>
        <begin position="25"/>
        <end position="74"/>
    </location>
</feature>
<evidence type="ECO:0000313" key="3">
    <source>
        <dbReference type="Proteomes" id="UP000287651"/>
    </source>
</evidence>
<dbReference type="Proteomes" id="UP000287651">
    <property type="component" value="Unassembled WGS sequence"/>
</dbReference>
<dbReference type="AlphaFoldDB" id="A0A426YRH8"/>
<dbReference type="InterPro" id="IPR039316">
    <property type="entry name" value="CLE25/26"/>
</dbReference>
<accession>A0A426YRH8</accession>
<gene>
    <name evidence="2" type="ORF">B296_00044139</name>
</gene>
<reference evidence="2 3" key="1">
    <citation type="journal article" date="2014" name="Agronomy (Basel)">
        <title>A Draft Genome Sequence for Ensete ventricosum, the Drought-Tolerant Tree Against Hunger.</title>
        <authorList>
            <person name="Harrison J."/>
            <person name="Moore K.A."/>
            <person name="Paszkiewicz K."/>
            <person name="Jones T."/>
            <person name="Grant M."/>
            <person name="Ambacheew D."/>
            <person name="Muzemil S."/>
            <person name="Studholme D.J."/>
        </authorList>
    </citation>
    <scope>NUCLEOTIDE SEQUENCE [LARGE SCALE GENOMIC DNA]</scope>
</reference>
<organism evidence="2 3">
    <name type="scientific">Ensete ventricosum</name>
    <name type="common">Abyssinian banana</name>
    <name type="synonym">Musa ensete</name>
    <dbReference type="NCBI Taxonomy" id="4639"/>
    <lineage>
        <taxon>Eukaryota</taxon>
        <taxon>Viridiplantae</taxon>
        <taxon>Streptophyta</taxon>
        <taxon>Embryophyta</taxon>
        <taxon>Tracheophyta</taxon>
        <taxon>Spermatophyta</taxon>
        <taxon>Magnoliopsida</taxon>
        <taxon>Liliopsida</taxon>
        <taxon>Zingiberales</taxon>
        <taxon>Musaceae</taxon>
        <taxon>Ensete</taxon>
    </lineage>
</organism>
<comment type="caution">
    <text evidence="2">The sequence shown here is derived from an EMBL/GenBank/DDBJ whole genome shotgun (WGS) entry which is preliminary data.</text>
</comment>
<protein>
    <submittedName>
        <fullName evidence="2">Uncharacterized protein</fullName>
    </submittedName>
</protein>
<evidence type="ECO:0000256" key="1">
    <source>
        <dbReference type="SAM" id="SignalP"/>
    </source>
</evidence>
<sequence length="74" mass="8054">MRDLFSGLACLFCISLLVSMASHGATTRTEPPLAALTVPSSMAKHLSGMDLDHFLSSKRRVPNGPDPIHNRYLC</sequence>
<dbReference type="EMBL" id="AMZH03010660">
    <property type="protein sequence ID" value="RRT54319.1"/>
    <property type="molecule type" value="Genomic_DNA"/>
</dbReference>